<dbReference type="InterPro" id="IPR045026">
    <property type="entry name" value="LIMYB"/>
</dbReference>
<feature type="region of interest" description="Disordered" evidence="1">
    <location>
        <begin position="141"/>
        <end position="168"/>
    </location>
</feature>
<sequence>MSLPNGEWSLDDTNMFVEMLIEASINNEIAWGGNNRDAFIVISANLTQHTHKIYLFRQVLNKYKELHMRYYQWQQARSYTGLGFNNVENRIIASDEIWDILMQKYPWARRYRYEGERYWVELEFIFAGQQHNEPMELPDENVHLDLNAPDGQEEVPSEAAGEGNAQNGPQEVVAPAYLLQNIPLMEIDEVVDPTGFDVPGKEEEEIEHDDDGDADSDDGSCVEIIVVDDSSDDGTELIELSSSDEENI</sequence>
<dbReference type="AlphaFoldDB" id="A0ABD3S6U0"/>
<keyword evidence="4" id="KW-1185">Reference proteome</keyword>
<feature type="compositionally biased region" description="Acidic residues" evidence="1">
    <location>
        <begin position="202"/>
        <end position="220"/>
    </location>
</feature>
<name>A0ABD3S6U0_9LAMI</name>
<evidence type="ECO:0000259" key="2">
    <source>
        <dbReference type="Pfam" id="PF12776"/>
    </source>
</evidence>
<feature type="domain" description="Myb/SANT-like" evidence="2">
    <location>
        <begin position="7"/>
        <end position="99"/>
    </location>
</feature>
<feature type="compositionally biased region" description="Acidic residues" evidence="1">
    <location>
        <begin position="229"/>
        <end position="248"/>
    </location>
</feature>
<dbReference type="Proteomes" id="UP001634393">
    <property type="component" value="Unassembled WGS sequence"/>
</dbReference>
<feature type="region of interest" description="Disordered" evidence="1">
    <location>
        <begin position="194"/>
        <end position="248"/>
    </location>
</feature>
<organism evidence="3 4">
    <name type="scientific">Penstemon smallii</name>
    <dbReference type="NCBI Taxonomy" id="265156"/>
    <lineage>
        <taxon>Eukaryota</taxon>
        <taxon>Viridiplantae</taxon>
        <taxon>Streptophyta</taxon>
        <taxon>Embryophyta</taxon>
        <taxon>Tracheophyta</taxon>
        <taxon>Spermatophyta</taxon>
        <taxon>Magnoliopsida</taxon>
        <taxon>eudicotyledons</taxon>
        <taxon>Gunneridae</taxon>
        <taxon>Pentapetalae</taxon>
        <taxon>asterids</taxon>
        <taxon>lamiids</taxon>
        <taxon>Lamiales</taxon>
        <taxon>Plantaginaceae</taxon>
        <taxon>Cheloneae</taxon>
        <taxon>Penstemon</taxon>
    </lineage>
</organism>
<protein>
    <recommendedName>
        <fullName evidence="2">Myb/SANT-like domain-containing protein</fullName>
    </recommendedName>
</protein>
<comment type="caution">
    <text evidence="3">The sequence shown here is derived from an EMBL/GenBank/DDBJ whole genome shotgun (WGS) entry which is preliminary data.</text>
</comment>
<evidence type="ECO:0000256" key="1">
    <source>
        <dbReference type="SAM" id="MobiDB-lite"/>
    </source>
</evidence>
<evidence type="ECO:0000313" key="4">
    <source>
        <dbReference type="Proteomes" id="UP001634393"/>
    </source>
</evidence>
<dbReference type="PANTHER" id="PTHR47584:SF14">
    <property type="entry name" value="L10-INTERACTING MYB DOMAIN-CONTAINING PROTEIN-LIKE"/>
    <property type="match status" value="1"/>
</dbReference>
<evidence type="ECO:0000313" key="3">
    <source>
        <dbReference type="EMBL" id="KAL3820187.1"/>
    </source>
</evidence>
<gene>
    <name evidence="3" type="ORF">ACJIZ3_006092</name>
</gene>
<proteinExistence type="predicted"/>
<reference evidence="3 4" key="1">
    <citation type="submission" date="2024-12" db="EMBL/GenBank/DDBJ databases">
        <title>The unique morphological basis and parallel evolutionary history of personate flowers in Penstemon.</title>
        <authorList>
            <person name="Depatie T.H."/>
            <person name="Wessinger C.A."/>
        </authorList>
    </citation>
    <scope>NUCLEOTIDE SEQUENCE [LARGE SCALE GENOMIC DNA]</scope>
    <source>
        <strain evidence="3">WTNN_2</strain>
        <tissue evidence="3">Leaf</tissue>
    </source>
</reference>
<dbReference type="InterPro" id="IPR024752">
    <property type="entry name" value="Myb/SANT-like_dom"/>
</dbReference>
<dbReference type="Pfam" id="PF12776">
    <property type="entry name" value="Myb_DNA-bind_3"/>
    <property type="match status" value="1"/>
</dbReference>
<accession>A0ABD3S6U0</accession>
<dbReference type="EMBL" id="JBJXBP010000007">
    <property type="protein sequence ID" value="KAL3820187.1"/>
    <property type="molecule type" value="Genomic_DNA"/>
</dbReference>
<dbReference type="PANTHER" id="PTHR47584">
    <property type="match status" value="1"/>
</dbReference>